<proteinExistence type="predicted"/>
<dbReference type="eggNOG" id="ENOG502Z8T3">
    <property type="taxonomic scope" value="Bacteria"/>
</dbReference>
<keyword evidence="1" id="KW-0812">Transmembrane</keyword>
<accession>C4GBM3</accession>
<feature type="transmembrane region" description="Helical" evidence="1">
    <location>
        <begin position="929"/>
        <end position="948"/>
    </location>
</feature>
<dbReference type="EMBL" id="ACIP02000002">
    <property type="protein sequence ID" value="EEP28516.1"/>
    <property type="molecule type" value="Genomic_DNA"/>
</dbReference>
<dbReference type="STRING" id="626523.GCWU000342_01326"/>
<comment type="caution">
    <text evidence="2">The sequence shown here is derived from an EMBL/GenBank/DDBJ whole genome shotgun (WGS) entry which is preliminary data.</text>
</comment>
<evidence type="ECO:0000313" key="3">
    <source>
        <dbReference type="Proteomes" id="UP000003494"/>
    </source>
</evidence>
<dbReference type="Proteomes" id="UP000003494">
    <property type="component" value="Unassembled WGS sequence"/>
</dbReference>
<reference evidence="2" key="1">
    <citation type="submission" date="2009-04" db="EMBL/GenBank/DDBJ databases">
        <authorList>
            <person name="Weinstock G."/>
            <person name="Sodergren E."/>
            <person name="Clifton S."/>
            <person name="Fulton L."/>
            <person name="Fulton B."/>
            <person name="Courtney L."/>
            <person name="Fronick C."/>
            <person name="Harrison M."/>
            <person name="Strong C."/>
            <person name="Farmer C."/>
            <person name="Delahaunty K."/>
            <person name="Markovic C."/>
            <person name="Hall O."/>
            <person name="Minx P."/>
            <person name="Tomlinson C."/>
            <person name="Mitreva M."/>
            <person name="Nelson J."/>
            <person name="Hou S."/>
            <person name="Wollam A."/>
            <person name="Pepin K.H."/>
            <person name="Johnson M."/>
            <person name="Bhonagiri V."/>
            <person name="Nash W.E."/>
            <person name="Warren W."/>
            <person name="Chinwalla A."/>
            <person name="Mardis E.R."/>
            <person name="Wilson R.K."/>
        </authorList>
    </citation>
    <scope>NUCLEOTIDE SEQUENCE [LARGE SCALE GENOMIC DNA]</scope>
    <source>
        <strain evidence="2">DSM 14600</strain>
    </source>
</reference>
<dbReference type="HOGENOM" id="CLU_011396_0_0_9"/>
<keyword evidence="1" id="KW-1133">Transmembrane helix</keyword>
<organism evidence="2 3">
    <name type="scientific">Shuttleworthella satelles DSM 14600</name>
    <dbReference type="NCBI Taxonomy" id="626523"/>
    <lineage>
        <taxon>Bacteria</taxon>
        <taxon>Bacillati</taxon>
        <taxon>Bacillota</taxon>
        <taxon>Clostridia</taxon>
        <taxon>Lachnospirales</taxon>
        <taxon>Lachnospiraceae</taxon>
        <taxon>Shuttleworthella</taxon>
    </lineage>
</organism>
<dbReference type="AlphaFoldDB" id="C4GBM3"/>
<gene>
    <name evidence="2" type="ORF">GCWU000342_01326</name>
</gene>
<evidence type="ECO:0000313" key="2">
    <source>
        <dbReference type="EMBL" id="EEP28516.1"/>
    </source>
</evidence>
<name>C4GBM3_9FIRM</name>
<evidence type="ECO:0000256" key="1">
    <source>
        <dbReference type="SAM" id="Phobius"/>
    </source>
</evidence>
<sequence length="955" mass="102926">MQKGERMKGYKSILSKSFAGLMAMVMVAGMVLPGARTVEAASQLQVAQYVKTAKGTVTGASGSNHGTYAGEWKASIPMADVMSAFEDKMKEEADAGHFPWDIETVSTSASIYYNVTFPEGVTVGNPTTSSSTNMIPASTISNSKSGNTVKFKFKLADVNWKTIYEYYKQDRAAGTANRTVNVTIPYTLTANSKQEAQALEAKTIDSTGNFSFYPSGSWGRWGIGKQTFNADLSKQPLATNFASSDVFQTQEVSQTVNIDADLKLGSDTGNNTITVQKADNMDFVGVINAKTIKDQMAQIEASYGTDADKIALSNLKTGFTAKITLPNELTFASKDAVLDGANGSFKIESVTGDDHSATVTFRLVNDDQIDTFAKLKAAVNKVDDELKVTFKTAKFNGNAQANTDYEVTGSISGDLTATATNKVSGKQINFNLTWNGKQTEAGKSVHNPSQIALSVRYAESTEQVFHADVKLPGDILVGDETEHNQIYEVAEGSKVAFTGALDVTPVKKQLKQVEAQFNQSHLDPASIAVSDYSSTFTAKLTLPDQMDFDGTPDVSLLNDNGKYKIISSQVTGRTITVTMTVNKNVTSFADLKDAVNGMDDQLKVLVNGTVFNSQAKADTNYTVRGIMNGQLKAKATNPLSGKTIRFSFNWEAEQLPSGADAINPTSKDISFTLKYKAAPKPEQEFHADVKLPGDILVGDETEHNQVYEVAEGSKVAFTGALDVTPVKKQLKQVEAQFNQSHLDPASIAVSDYSSTFTAKLTLPDQMDFDGTPDVSLLNDNGKYKIISSQVTGRTITVTMTVNKNVTSFADLKDAVNGMDDQLKVLVNGTVFNSQAKADTNYTVRGIMNGQLKARATNPLSGKTIRFSFNWEAEQLPSGADAINPTSKDISFTLKYKAAPAPKPEPKPNKPVAPVKDSKIAPKTGDQTQLPIYASLAVGALAIGLFAFARKRKADR</sequence>
<protein>
    <submittedName>
        <fullName evidence="2">LPXTG-motif cell wall anchor domain protein</fullName>
    </submittedName>
</protein>
<keyword evidence="3" id="KW-1185">Reference proteome</keyword>
<keyword evidence="1" id="KW-0472">Membrane</keyword>